<feature type="compositionally biased region" description="Low complexity" evidence="8">
    <location>
        <begin position="98"/>
        <end position="110"/>
    </location>
</feature>
<dbReference type="SUPFAM" id="SSF63867">
    <property type="entry name" value="MoeA C-terminal domain-like"/>
    <property type="match status" value="1"/>
</dbReference>
<evidence type="ECO:0000313" key="11">
    <source>
        <dbReference type="Proteomes" id="UP001319870"/>
    </source>
</evidence>
<comment type="function">
    <text evidence="1 7">Catalyzes the insertion of molybdate into adenylated molybdopterin with the concomitant release of AMP.</text>
</comment>
<name>A0ABS7ZJH9_9MICO</name>
<evidence type="ECO:0000259" key="9">
    <source>
        <dbReference type="SMART" id="SM00852"/>
    </source>
</evidence>
<dbReference type="InterPro" id="IPR005110">
    <property type="entry name" value="MoeA_linker/N"/>
</dbReference>
<gene>
    <name evidence="10" type="ORF">LEP48_17730</name>
</gene>
<accession>A0ABS7ZJH9</accession>
<dbReference type="Pfam" id="PF03454">
    <property type="entry name" value="MoeA_C"/>
    <property type="match status" value="1"/>
</dbReference>
<dbReference type="EMBL" id="JAIXCQ010000018">
    <property type="protein sequence ID" value="MCA5895172.1"/>
    <property type="molecule type" value="Genomic_DNA"/>
</dbReference>
<comment type="pathway">
    <text evidence="2 7">Cofactor biosynthesis; molybdopterin biosynthesis.</text>
</comment>
<evidence type="ECO:0000256" key="6">
    <source>
        <dbReference type="ARBA" id="ARBA00047317"/>
    </source>
</evidence>
<dbReference type="RefSeq" id="WP_225566904.1">
    <property type="nucleotide sequence ID" value="NZ_JAIXCQ010000018.1"/>
</dbReference>
<dbReference type="Pfam" id="PF03453">
    <property type="entry name" value="MoeA_N"/>
    <property type="match status" value="1"/>
</dbReference>
<feature type="region of interest" description="Disordered" evidence="8">
    <location>
        <begin position="84"/>
        <end position="110"/>
    </location>
</feature>
<keyword evidence="11" id="KW-1185">Reference proteome</keyword>
<dbReference type="Gene3D" id="3.40.980.10">
    <property type="entry name" value="MoaB/Mog-like domain"/>
    <property type="match status" value="1"/>
</dbReference>
<evidence type="ECO:0000313" key="10">
    <source>
        <dbReference type="EMBL" id="MCA5895172.1"/>
    </source>
</evidence>
<keyword evidence="7" id="KW-0460">Magnesium</keyword>
<dbReference type="InterPro" id="IPR001453">
    <property type="entry name" value="MoaB/Mog_dom"/>
</dbReference>
<organism evidence="10 11">
    <name type="scientific">Isoptericola luteus</name>
    <dbReference type="NCBI Taxonomy" id="2879484"/>
    <lineage>
        <taxon>Bacteria</taxon>
        <taxon>Bacillati</taxon>
        <taxon>Actinomycetota</taxon>
        <taxon>Actinomycetes</taxon>
        <taxon>Micrococcales</taxon>
        <taxon>Promicromonosporaceae</taxon>
        <taxon>Isoptericola</taxon>
    </lineage>
</organism>
<proteinExistence type="inferred from homology"/>
<evidence type="ECO:0000256" key="8">
    <source>
        <dbReference type="SAM" id="MobiDB-lite"/>
    </source>
</evidence>
<evidence type="ECO:0000256" key="5">
    <source>
        <dbReference type="ARBA" id="ARBA00023150"/>
    </source>
</evidence>
<keyword evidence="7" id="KW-0808">Transferase</keyword>
<evidence type="ECO:0000256" key="3">
    <source>
        <dbReference type="ARBA" id="ARBA00010763"/>
    </source>
</evidence>
<dbReference type="InterPro" id="IPR036425">
    <property type="entry name" value="MoaB/Mog-like_dom_sf"/>
</dbReference>
<comment type="catalytic activity">
    <reaction evidence="6">
        <text>adenylyl-molybdopterin + molybdate = Mo-molybdopterin + AMP + H(+)</text>
        <dbReference type="Rhea" id="RHEA:35047"/>
        <dbReference type="ChEBI" id="CHEBI:15378"/>
        <dbReference type="ChEBI" id="CHEBI:36264"/>
        <dbReference type="ChEBI" id="CHEBI:62727"/>
        <dbReference type="ChEBI" id="CHEBI:71302"/>
        <dbReference type="ChEBI" id="CHEBI:456215"/>
        <dbReference type="EC" id="2.10.1.1"/>
    </reaction>
</comment>
<feature type="domain" description="MoaB/Mog" evidence="9">
    <location>
        <begin position="211"/>
        <end position="375"/>
    </location>
</feature>
<evidence type="ECO:0000256" key="7">
    <source>
        <dbReference type="RuleBase" id="RU365090"/>
    </source>
</evidence>
<dbReference type="SUPFAM" id="SSF63882">
    <property type="entry name" value="MoeA N-terminal region -like"/>
    <property type="match status" value="1"/>
</dbReference>
<comment type="similarity">
    <text evidence="3 7">Belongs to the MoeA family.</text>
</comment>
<comment type="caution">
    <text evidence="10">The sequence shown here is derived from an EMBL/GenBank/DDBJ whole genome shotgun (WGS) entry which is preliminary data.</text>
</comment>
<dbReference type="PANTHER" id="PTHR10192">
    <property type="entry name" value="MOLYBDOPTERIN BIOSYNTHESIS PROTEIN"/>
    <property type="match status" value="1"/>
</dbReference>
<dbReference type="SUPFAM" id="SSF53218">
    <property type="entry name" value="Molybdenum cofactor biosynthesis proteins"/>
    <property type="match status" value="1"/>
</dbReference>
<dbReference type="Gene3D" id="2.170.190.11">
    <property type="entry name" value="Molybdopterin biosynthesis moea protein, domain 3"/>
    <property type="match status" value="1"/>
</dbReference>
<keyword evidence="5 7" id="KW-0501">Molybdenum cofactor biosynthesis</keyword>
<dbReference type="CDD" id="cd00887">
    <property type="entry name" value="MoeA"/>
    <property type="match status" value="1"/>
</dbReference>
<dbReference type="Proteomes" id="UP001319870">
    <property type="component" value="Unassembled WGS sequence"/>
</dbReference>
<dbReference type="EC" id="2.10.1.1" evidence="7"/>
<evidence type="ECO:0000256" key="2">
    <source>
        <dbReference type="ARBA" id="ARBA00005046"/>
    </source>
</evidence>
<keyword evidence="4 7" id="KW-0500">Molybdenum</keyword>
<keyword evidence="7" id="KW-0479">Metal-binding</keyword>
<sequence length="464" mass="46593">MSTGRTSRGVEEHVAAVLAHVAPLVAVDVGLAGLAVGEPGLVLAGDLHAEAAVPPFDAAAMDGYAVRLADLPPDGTPVTLPVVGDSRPGSPAHRCERAMGPASAGAEGASPAHSVTGVVRIMTGAPVPAWADAVVPVERTSTGRFVAGSPTTEHEVTLARQPRAHVRRRAEDVAPGDLLARAGSAVTPALVAVAASGGLTTLPVRRRPRVAVLSTGSELLPAGAGADTTDSGRIPDSNSLLLAALVRAAGADAVRTGAVPDDADALRAALDHAVSGRSAPSDGVEGGARPPPAAREVDLVVTTGGVSAGASDVVRAVLATPDDRLRAVEVAAVALRPGHPQALARWRDVPWLALPGNPVSAFVSFALFVRPAIDALAGRAPDVRTLRRRSASAWSSPPGRVHVVPVRTLASGDVEHVVGPAGHASSALLGADALAVVPADVEKVAVGDELDVLPLDGVPPGRHA</sequence>
<dbReference type="InterPro" id="IPR036135">
    <property type="entry name" value="MoeA_linker/N_sf"/>
</dbReference>
<dbReference type="Gene3D" id="2.40.340.10">
    <property type="entry name" value="MoeA, C-terminal, domain IV"/>
    <property type="match status" value="1"/>
</dbReference>
<reference evidence="10 11" key="1">
    <citation type="submission" date="2021-09" db="EMBL/GenBank/DDBJ databases">
        <title>Isoptericola luteus sp. nov., a novel bacterium isolated from Harbin, the capital city of Heilongjiang province.</title>
        <authorList>
            <person name="Li J."/>
        </authorList>
    </citation>
    <scope>NUCLEOTIDE SEQUENCE [LARGE SCALE GENOMIC DNA]</scope>
    <source>
        <strain evidence="10 11">NEAU-Y5</strain>
    </source>
</reference>
<dbReference type="PANTHER" id="PTHR10192:SF5">
    <property type="entry name" value="GEPHYRIN"/>
    <property type="match status" value="1"/>
</dbReference>
<dbReference type="InterPro" id="IPR036688">
    <property type="entry name" value="MoeA_C_domain_IV_sf"/>
</dbReference>
<comment type="cofactor">
    <cofactor evidence="7">
        <name>Mg(2+)</name>
        <dbReference type="ChEBI" id="CHEBI:18420"/>
    </cofactor>
</comment>
<dbReference type="InterPro" id="IPR038987">
    <property type="entry name" value="MoeA-like"/>
</dbReference>
<evidence type="ECO:0000256" key="1">
    <source>
        <dbReference type="ARBA" id="ARBA00002901"/>
    </source>
</evidence>
<dbReference type="Pfam" id="PF00994">
    <property type="entry name" value="MoCF_biosynth"/>
    <property type="match status" value="2"/>
</dbReference>
<dbReference type="Gene3D" id="3.90.105.10">
    <property type="entry name" value="Molybdopterin biosynthesis moea protein, domain 2"/>
    <property type="match status" value="1"/>
</dbReference>
<evidence type="ECO:0000256" key="4">
    <source>
        <dbReference type="ARBA" id="ARBA00022505"/>
    </source>
</evidence>
<dbReference type="InterPro" id="IPR005111">
    <property type="entry name" value="MoeA_C_domain_IV"/>
</dbReference>
<dbReference type="SMART" id="SM00852">
    <property type="entry name" value="MoCF_biosynth"/>
    <property type="match status" value="1"/>
</dbReference>
<protein>
    <recommendedName>
        <fullName evidence="7">Molybdopterin molybdenumtransferase</fullName>
        <ecNumber evidence="7">2.10.1.1</ecNumber>
    </recommendedName>
</protein>